<proteinExistence type="predicted"/>
<dbReference type="VEuPathDB" id="VectorBase:GPAI039871"/>
<reference evidence="3" key="1">
    <citation type="submission" date="2014-03" db="EMBL/GenBank/DDBJ databases">
        <authorList>
            <person name="Aksoy S."/>
            <person name="Warren W."/>
            <person name="Wilson R.K."/>
        </authorList>
    </citation>
    <scope>NUCLEOTIDE SEQUENCE [LARGE SCALE GENOMIC DNA]</scope>
    <source>
        <strain evidence="3">IAEA</strain>
    </source>
</reference>
<reference evidence="2" key="2">
    <citation type="submission" date="2020-05" db="UniProtKB">
        <authorList>
            <consortium name="EnsemblMetazoa"/>
        </authorList>
    </citation>
    <scope>IDENTIFICATION</scope>
    <source>
        <strain evidence="2">IAEA</strain>
    </source>
</reference>
<organism evidence="2 3">
    <name type="scientific">Glossina pallidipes</name>
    <name type="common">Tsetse fly</name>
    <dbReference type="NCBI Taxonomy" id="7398"/>
    <lineage>
        <taxon>Eukaryota</taxon>
        <taxon>Metazoa</taxon>
        <taxon>Ecdysozoa</taxon>
        <taxon>Arthropoda</taxon>
        <taxon>Hexapoda</taxon>
        <taxon>Insecta</taxon>
        <taxon>Pterygota</taxon>
        <taxon>Neoptera</taxon>
        <taxon>Endopterygota</taxon>
        <taxon>Diptera</taxon>
        <taxon>Brachycera</taxon>
        <taxon>Muscomorpha</taxon>
        <taxon>Hippoboscoidea</taxon>
        <taxon>Glossinidae</taxon>
        <taxon>Glossina</taxon>
    </lineage>
</organism>
<protein>
    <submittedName>
        <fullName evidence="2">Uncharacterized protein</fullName>
    </submittedName>
</protein>
<accession>A0A1B0AB38</accession>
<evidence type="ECO:0000256" key="1">
    <source>
        <dbReference type="SAM" id="Phobius"/>
    </source>
</evidence>
<evidence type="ECO:0000313" key="2">
    <source>
        <dbReference type="EnsemblMetazoa" id="GPAI039871-PA"/>
    </source>
</evidence>
<keyword evidence="1" id="KW-0472">Membrane</keyword>
<keyword evidence="1" id="KW-0812">Transmembrane</keyword>
<feature type="transmembrane region" description="Helical" evidence="1">
    <location>
        <begin position="12"/>
        <end position="31"/>
    </location>
</feature>
<evidence type="ECO:0000313" key="3">
    <source>
        <dbReference type="Proteomes" id="UP000092445"/>
    </source>
</evidence>
<feature type="transmembrane region" description="Helical" evidence="1">
    <location>
        <begin position="51"/>
        <end position="71"/>
    </location>
</feature>
<sequence length="141" mass="15728">MERNAIAAKCKHLNSTAIFMFAFVILSTFAVRIATTAEKIQNWVFLNDPLIMILLDTFTSIGAGTAQVHLIELYTHLRRENKPTLLYINMIYKKPQEVLVTHMHSLNATATSVTGVLNPIQGSKSVISDQPGQCDHYLGIK</sequence>
<dbReference type="EnsemblMetazoa" id="GPAI039871-RA">
    <property type="protein sequence ID" value="GPAI039871-PA"/>
    <property type="gene ID" value="GPAI039871"/>
</dbReference>
<dbReference type="AlphaFoldDB" id="A0A1B0AB38"/>
<name>A0A1B0AB38_GLOPL</name>
<dbReference type="Proteomes" id="UP000092445">
    <property type="component" value="Unassembled WGS sequence"/>
</dbReference>
<keyword evidence="3" id="KW-1185">Reference proteome</keyword>
<keyword evidence="1" id="KW-1133">Transmembrane helix</keyword>